<dbReference type="InterPro" id="IPR001128">
    <property type="entry name" value="Cyt_P450"/>
</dbReference>
<dbReference type="Pfam" id="PF00891">
    <property type="entry name" value="Methyltransf_2"/>
    <property type="match status" value="1"/>
</dbReference>
<evidence type="ECO:0000256" key="5">
    <source>
        <dbReference type="SAM" id="MobiDB-lite"/>
    </source>
</evidence>
<dbReference type="PRINTS" id="PR00385">
    <property type="entry name" value="P450"/>
</dbReference>
<evidence type="ECO:0000259" key="6">
    <source>
        <dbReference type="Pfam" id="PF00891"/>
    </source>
</evidence>
<dbReference type="Pfam" id="PF00067">
    <property type="entry name" value="p450"/>
    <property type="match status" value="2"/>
</dbReference>
<evidence type="ECO:0000259" key="7">
    <source>
        <dbReference type="Pfam" id="PF08100"/>
    </source>
</evidence>
<dbReference type="InterPro" id="IPR002401">
    <property type="entry name" value="Cyt_P450_E_grp-I"/>
</dbReference>
<feature type="binding site" description="axial binding residue" evidence="4">
    <location>
        <position position="446"/>
    </location>
    <ligand>
        <name>heme</name>
        <dbReference type="ChEBI" id="CHEBI:30413"/>
    </ligand>
    <ligandPart>
        <name>Fe</name>
        <dbReference type="ChEBI" id="CHEBI:18248"/>
    </ligandPart>
</feature>
<dbReference type="GO" id="GO:0016705">
    <property type="term" value="F:oxidoreductase activity, acting on paired donors, with incorporation or reduction of molecular oxygen"/>
    <property type="evidence" value="ECO:0007669"/>
    <property type="project" value="InterPro"/>
</dbReference>
<dbReference type="Gene3D" id="1.10.630.10">
    <property type="entry name" value="Cytochrome P450"/>
    <property type="match status" value="1"/>
</dbReference>
<dbReference type="PROSITE" id="PS51683">
    <property type="entry name" value="SAM_OMT_II"/>
    <property type="match status" value="1"/>
</dbReference>
<keyword evidence="4" id="KW-0479">Metal-binding</keyword>
<dbReference type="SUPFAM" id="SSF46785">
    <property type="entry name" value="Winged helix' DNA-binding domain"/>
    <property type="match status" value="1"/>
</dbReference>
<protein>
    <submittedName>
        <fullName evidence="8">Uncharacterized protein</fullName>
    </submittedName>
</protein>
<proteinExistence type="predicted"/>
<dbReference type="Proteomes" id="UP000197138">
    <property type="component" value="Unassembled WGS sequence"/>
</dbReference>
<dbReference type="AlphaFoldDB" id="A0A218XB63"/>
<name>A0A218XB63_PUNGR</name>
<evidence type="ECO:0000256" key="1">
    <source>
        <dbReference type="ARBA" id="ARBA00022603"/>
    </source>
</evidence>
<organism evidence="8 9">
    <name type="scientific">Punica granatum</name>
    <name type="common">Pomegranate</name>
    <dbReference type="NCBI Taxonomy" id="22663"/>
    <lineage>
        <taxon>Eukaryota</taxon>
        <taxon>Viridiplantae</taxon>
        <taxon>Streptophyta</taxon>
        <taxon>Embryophyta</taxon>
        <taxon>Tracheophyta</taxon>
        <taxon>Spermatophyta</taxon>
        <taxon>Magnoliopsida</taxon>
        <taxon>eudicotyledons</taxon>
        <taxon>Gunneridae</taxon>
        <taxon>Pentapetalae</taxon>
        <taxon>rosids</taxon>
        <taxon>malvids</taxon>
        <taxon>Myrtales</taxon>
        <taxon>Lythraceae</taxon>
        <taxon>Punica</taxon>
    </lineage>
</organism>
<feature type="domain" description="O-methyltransferase dimerisation" evidence="7">
    <location>
        <begin position="489"/>
        <end position="564"/>
    </location>
</feature>
<dbReference type="SUPFAM" id="SSF53335">
    <property type="entry name" value="S-adenosyl-L-methionine-dependent methyltransferases"/>
    <property type="match status" value="1"/>
</dbReference>
<dbReference type="SUPFAM" id="SSF48264">
    <property type="entry name" value="Cytochrome P450"/>
    <property type="match status" value="1"/>
</dbReference>
<dbReference type="InterPro" id="IPR036388">
    <property type="entry name" value="WH-like_DNA-bd_sf"/>
</dbReference>
<dbReference type="InterPro" id="IPR012967">
    <property type="entry name" value="COMT_dimerisation"/>
</dbReference>
<dbReference type="EMBL" id="MTKT01002011">
    <property type="protein sequence ID" value="OWM82455.1"/>
    <property type="molecule type" value="Genomic_DNA"/>
</dbReference>
<dbReference type="PRINTS" id="PR00463">
    <property type="entry name" value="EP450I"/>
</dbReference>
<dbReference type="InterPro" id="IPR016461">
    <property type="entry name" value="COMT-like"/>
</dbReference>
<dbReference type="PANTHER" id="PTHR11746">
    <property type="entry name" value="O-METHYLTRANSFERASE"/>
    <property type="match status" value="1"/>
</dbReference>
<feature type="compositionally biased region" description="Low complexity" evidence="5">
    <location>
        <begin position="50"/>
        <end position="61"/>
    </location>
</feature>
<evidence type="ECO:0000256" key="3">
    <source>
        <dbReference type="ARBA" id="ARBA00022691"/>
    </source>
</evidence>
<dbReference type="InterPro" id="IPR001077">
    <property type="entry name" value="COMT_C"/>
</dbReference>
<dbReference type="Pfam" id="PF08100">
    <property type="entry name" value="Dimerisation"/>
    <property type="match status" value="1"/>
</dbReference>
<dbReference type="Gene3D" id="1.10.10.10">
    <property type="entry name" value="Winged helix-like DNA-binding domain superfamily/Winged helix DNA-binding domain"/>
    <property type="match status" value="1"/>
</dbReference>
<keyword evidence="3" id="KW-0949">S-adenosyl-L-methionine</keyword>
<dbReference type="GO" id="GO:0032259">
    <property type="term" value="P:methylation"/>
    <property type="evidence" value="ECO:0007669"/>
    <property type="project" value="UniProtKB-KW"/>
</dbReference>
<gene>
    <name evidence="8" type="ORF">CDL15_Pgr002029</name>
</gene>
<feature type="region of interest" description="Disordered" evidence="5">
    <location>
        <begin position="37"/>
        <end position="61"/>
    </location>
</feature>
<accession>A0A218XB63</accession>
<reference evidence="9" key="1">
    <citation type="journal article" date="2017" name="Plant J.">
        <title>The pomegranate (Punica granatum L.) genome and the genomics of punicalagin biosynthesis.</title>
        <authorList>
            <person name="Qin G."/>
            <person name="Xu C."/>
            <person name="Ming R."/>
            <person name="Tang H."/>
            <person name="Guyot R."/>
            <person name="Kramer E.M."/>
            <person name="Hu Y."/>
            <person name="Yi X."/>
            <person name="Qi Y."/>
            <person name="Xu X."/>
            <person name="Gao Z."/>
            <person name="Pan H."/>
            <person name="Jian J."/>
            <person name="Tian Y."/>
            <person name="Yue Z."/>
            <person name="Xu Y."/>
        </authorList>
    </citation>
    <scope>NUCLEOTIDE SEQUENCE [LARGE SCALE GENOMIC DNA]</scope>
    <source>
        <strain evidence="9">cv. Dabenzi</strain>
    </source>
</reference>
<dbReference type="InterPro" id="IPR036396">
    <property type="entry name" value="Cyt_P450_sf"/>
</dbReference>
<comment type="cofactor">
    <cofactor evidence="4">
        <name>heme</name>
        <dbReference type="ChEBI" id="CHEBI:30413"/>
    </cofactor>
</comment>
<feature type="domain" description="O-methyltransferase C-terminal" evidence="6">
    <location>
        <begin position="589"/>
        <end position="794"/>
    </location>
</feature>
<keyword evidence="4" id="KW-0349">Heme</keyword>
<evidence type="ECO:0000313" key="9">
    <source>
        <dbReference type="Proteomes" id="UP000197138"/>
    </source>
</evidence>
<dbReference type="GO" id="GO:0004497">
    <property type="term" value="F:monooxygenase activity"/>
    <property type="evidence" value="ECO:0007669"/>
    <property type="project" value="InterPro"/>
</dbReference>
<dbReference type="GO" id="GO:0046983">
    <property type="term" value="F:protein dimerization activity"/>
    <property type="evidence" value="ECO:0007669"/>
    <property type="project" value="InterPro"/>
</dbReference>
<keyword evidence="4" id="KW-0408">Iron</keyword>
<dbReference type="PROSITE" id="PS00086">
    <property type="entry name" value="CYTOCHROME_P450"/>
    <property type="match status" value="1"/>
</dbReference>
<evidence type="ECO:0000256" key="4">
    <source>
        <dbReference type="PIRSR" id="PIRSR602401-1"/>
    </source>
</evidence>
<keyword evidence="2" id="KW-0808">Transferase</keyword>
<sequence>MLLSLSPASSLLPAALRRPGAYPPAVSRHSLAIKSALNKDSPTPKADNGSPPSAASKPSSWVSPDWLTSLTRSVTLSGADDSGIPIASAKLEDVSDLLGGALFLPLFKWMNEYGPVYRLAAGPRNFVVVSDPAVAKHVLRNYGKYAKGLVSEVSEFLFGSGFAIAEGQLWTVRRRAVVPSLHKRYLSVMVDRVFSKCAERLVEKVQTAAISGTPVNMEETFSQLTLDVIGLSVFNCSFDSLTADSPINFLCKIIPRQVKAEKAVGVIRKTVEELIAKCKEIVETEGERIDKEEYVNESDPSILRFLLASREEVSSVQLRDDLLSMLVAGHETTGSVLTWTLYLLSKDESSLKKAQEEVDRVLQGRLPSNEDVLIRRATVPDVLPGDYKVDAGQDIMISVYNIHHSSKVWERAEEFVPERFDREGPLPNETNTDFRFIPFSGGPRKCVGDQFAMLEAIVALAVFLQRMNFELVPDQNIGMTTGATIHTTNVPDAIWAGGSNSPLSASQILAVIRSSSSSSSGGDPENLQRILRMLASYGVFEEHLVGSGERKYSLTDVGKTLVTDANGLSYADYVLQHHQDELLKAWPLVHEAVLDPSVEPFARANGEPAYSYYGKKPEMNVLMLRAMSGLSVPFMRAVLDSGYDGFAGVKRLVDVGGSAGDCLRMIMGKHPNVTEGINFDLPEVVAKAPSIPGVTHVGGDMFEFIPTGDAIFMKWILTTWTDDEVKSIMENCCKALPAGGKLIACEPVLPKVSDDSHRTRALLEGDIFVMTIYRTKGKHRTEEEFRKLGQLAGFPHFRALYIDYFYTVLEFQK</sequence>
<comment type="caution">
    <text evidence="8">The sequence shown here is derived from an EMBL/GenBank/DDBJ whole genome shotgun (WGS) entry which is preliminary data.</text>
</comment>
<dbReference type="GO" id="GO:0020037">
    <property type="term" value="F:heme binding"/>
    <property type="evidence" value="ECO:0007669"/>
    <property type="project" value="InterPro"/>
</dbReference>
<dbReference type="Gene3D" id="3.40.50.150">
    <property type="entry name" value="Vaccinia Virus protein VP39"/>
    <property type="match status" value="1"/>
</dbReference>
<keyword evidence="1" id="KW-0489">Methyltransferase</keyword>
<evidence type="ECO:0000313" key="8">
    <source>
        <dbReference type="EMBL" id="OWM82455.1"/>
    </source>
</evidence>
<dbReference type="InterPro" id="IPR017972">
    <property type="entry name" value="Cyt_P450_CS"/>
</dbReference>
<dbReference type="InterPro" id="IPR029063">
    <property type="entry name" value="SAM-dependent_MTases_sf"/>
</dbReference>
<dbReference type="GO" id="GO:0005506">
    <property type="term" value="F:iron ion binding"/>
    <property type="evidence" value="ECO:0007669"/>
    <property type="project" value="InterPro"/>
</dbReference>
<evidence type="ECO:0000256" key="2">
    <source>
        <dbReference type="ARBA" id="ARBA00022679"/>
    </source>
</evidence>
<dbReference type="GO" id="GO:0008171">
    <property type="term" value="F:O-methyltransferase activity"/>
    <property type="evidence" value="ECO:0007669"/>
    <property type="project" value="InterPro"/>
</dbReference>
<dbReference type="InterPro" id="IPR036390">
    <property type="entry name" value="WH_DNA-bd_sf"/>
</dbReference>